<feature type="transmembrane region" description="Helical" evidence="1">
    <location>
        <begin position="123"/>
        <end position="145"/>
    </location>
</feature>
<evidence type="ECO:0000256" key="1">
    <source>
        <dbReference type="SAM" id="Phobius"/>
    </source>
</evidence>
<dbReference type="RefSeq" id="WP_183978235.1">
    <property type="nucleotide sequence ID" value="NZ_JACIBY010000013.1"/>
</dbReference>
<gene>
    <name evidence="2" type="ORF">FHS57_004949</name>
</gene>
<dbReference type="Proteomes" id="UP000541352">
    <property type="component" value="Unassembled WGS sequence"/>
</dbReference>
<accession>A0A7W6ESR3</accession>
<protein>
    <submittedName>
        <fullName evidence="2">Type VI protein secretion system component VasF</fullName>
    </submittedName>
</protein>
<keyword evidence="1" id="KW-0812">Transmembrane</keyword>
<sequence>MDEFEKKLQNLKKPQVMTEHQAYLKLPILNTRKSAAMGWWLVALPCLLLACVVMQLISGGSIRVLDMLFSTLETFDRSHGGWFSPLVFVLFPMVAAGMNLLSLLNVLYDAERRELIITLKVRFWNLFLIFVGFGAALFIGFHALLQHFH</sequence>
<keyword evidence="1" id="KW-1133">Transmembrane helix</keyword>
<comment type="caution">
    <text evidence="2">The sequence shown here is derived from an EMBL/GenBank/DDBJ whole genome shotgun (WGS) entry which is preliminary data.</text>
</comment>
<dbReference type="EMBL" id="JACIBY010000013">
    <property type="protein sequence ID" value="MBB3840928.1"/>
    <property type="molecule type" value="Genomic_DNA"/>
</dbReference>
<name>A0A7W6ESR3_9BACT</name>
<dbReference type="AlphaFoldDB" id="A0A7W6ESR3"/>
<reference evidence="2 3" key="1">
    <citation type="submission" date="2020-08" db="EMBL/GenBank/DDBJ databases">
        <title>Genomic Encyclopedia of Type Strains, Phase IV (KMG-IV): sequencing the most valuable type-strain genomes for metagenomic binning, comparative biology and taxonomic classification.</title>
        <authorList>
            <person name="Goeker M."/>
        </authorList>
    </citation>
    <scope>NUCLEOTIDE SEQUENCE [LARGE SCALE GENOMIC DNA]</scope>
    <source>
        <strain evidence="2 3">DSM 17976</strain>
    </source>
</reference>
<evidence type="ECO:0000313" key="2">
    <source>
        <dbReference type="EMBL" id="MBB3840928.1"/>
    </source>
</evidence>
<organism evidence="2 3">
    <name type="scientific">Runella defluvii</name>
    <dbReference type="NCBI Taxonomy" id="370973"/>
    <lineage>
        <taxon>Bacteria</taxon>
        <taxon>Pseudomonadati</taxon>
        <taxon>Bacteroidota</taxon>
        <taxon>Cytophagia</taxon>
        <taxon>Cytophagales</taxon>
        <taxon>Spirosomataceae</taxon>
        <taxon>Runella</taxon>
    </lineage>
</organism>
<keyword evidence="3" id="KW-1185">Reference proteome</keyword>
<feature type="transmembrane region" description="Helical" evidence="1">
    <location>
        <begin position="82"/>
        <end position="102"/>
    </location>
</feature>
<evidence type="ECO:0000313" key="3">
    <source>
        <dbReference type="Proteomes" id="UP000541352"/>
    </source>
</evidence>
<feature type="transmembrane region" description="Helical" evidence="1">
    <location>
        <begin position="39"/>
        <end position="62"/>
    </location>
</feature>
<proteinExistence type="predicted"/>
<keyword evidence="1" id="KW-0472">Membrane</keyword>